<evidence type="ECO:0000313" key="2">
    <source>
        <dbReference type="EMBL" id="KAL3866085.1"/>
    </source>
</evidence>
<evidence type="ECO:0000259" key="1">
    <source>
        <dbReference type="PROSITE" id="PS50011"/>
    </source>
</evidence>
<accession>A0ABD3VXM0</accession>
<dbReference type="PROSITE" id="PS50011">
    <property type="entry name" value="PROTEIN_KINASE_DOM"/>
    <property type="match status" value="1"/>
</dbReference>
<dbReference type="PANTHER" id="PTHR44329:SF253">
    <property type="entry name" value="KINASE SUPPRESSOR OF RAS 2"/>
    <property type="match status" value="1"/>
</dbReference>
<reference evidence="2 3" key="1">
    <citation type="submission" date="2024-11" db="EMBL/GenBank/DDBJ databases">
        <title>Chromosome-level genome assembly of the freshwater bivalve Anodonta woodiana.</title>
        <authorList>
            <person name="Chen X."/>
        </authorList>
    </citation>
    <scope>NUCLEOTIDE SEQUENCE [LARGE SCALE GENOMIC DNA]</scope>
    <source>
        <strain evidence="2">MN2024</strain>
        <tissue evidence="2">Gills</tissue>
    </source>
</reference>
<dbReference type="Proteomes" id="UP001634394">
    <property type="component" value="Unassembled WGS sequence"/>
</dbReference>
<comment type="caution">
    <text evidence="2">The sequence shown here is derived from an EMBL/GenBank/DDBJ whole genome shotgun (WGS) entry which is preliminary data.</text>
</comment>
<gene>
    <name evidence="2" type="ORF">ACJMK2_043423</name>
</gene>
<dbReference type="EMBL" id="JBJQND010000009">
    <property type="protein sequence ID" value="KAL3866085.1"/>
    <property type="molecule type" value="Genomic_DNA"/>
</dbReference>
<proteinExistence type="predicted"/>
<dbReference type="InterPro" id="IPR051681">
    <property type="entry name" value="Ser/Thr_Kinases-Pseudokinases"/>
</dbReference>
<feature type="domain" description="Protein kinase" evidence="1">
    <location>
        <begin position="281"/>
        <end position="543"/>
    </location>
</feature>
<name>A0ABD3VXM0_SINWO</name>
<keyword evidence="3" id="KW-1185">Reference proteome</keyword>
<dbReference type="InterPro" id="IPR001245">
    <property type="entry name" value="Ser-Thr/Tyr_kinase_cat_dom"/>
</dbReference>
<organism evidence="2 3">
    <name type="scientific">Sinanodonta woodiana</name>
    <name type="common">Chinese pond mussel</name>
    <name type="synonym">Anodonta woodiana</name>
    <dbReference type="NCBI Taxonomy" id="1069815"/>
    <lineage>
        <taxon>Eukaryota</taxon>
        <taxon>Metazoa</taxon>
        <taxon>Spiralia</taxon>
        <taxon>Lophotrochozoa</taxon>
        <taxon>Mollusca</taxon>
        <taxon>Bivalvia</taxon>
        <taxon>Autobranchia</taxon>
        <taxon>Heteroconchia</taxon>
        <taxon>Palaeoheterodonta</taxon>
        <taxon>Unionida</taxon>
        <taxon>Unionoidea</taxon>
        <taxon>Unionidae</taxon>
        <taxon>Unioninae</taxon>
        <taxon>Sinanodonta</taxon>
    </lineage>
</organism>
<dbReference type="PANTHER" id="PTHR44329">
    <property type="entry name" value="SERINE/THREONINE-PROTEIN KINASE TNNI3K-RELATED"/>
    <property type="match status" value="1"/>
</dbReference>
<protein>
    <recommendedName>
        <fullName evidence="1">Protein kinase domain-containing protein</fullName>
    </recommendedName>
</protein>
<dbReference type="SUPFAM" id="SSF56112">
    <property type="entry name" value="Protein kinase-like (PK-like)"/>
    <property type="match status" value="1"/>
</dbReference>
<evidence type="ECO:0000313" key="3">
    <source>
        <dbReference type="Proteomes" id="UP001634394"/>
    </source>
</evidence>
<dbReference type="Gene3D" id="3.30.200.20">
    <property type="entry name" value="Phosphorylase Kinase, domain 1"/>
    <property type="match status" value="1"/>
</dbReference>
<dbReference type="InterPro" id="IPR011009">
    <property type="entry name" value="Kinase-like_dom_sf"/>
</dbReference>
<dbReference type="Pfam" id="PF07714">
    <property type="entry name" value="PK_Tyr_Ser-Thr"/>
    <property type="match status" value="1"/>
</dbReference>
<dbReference type="InterPro" id="IPR000719">
    <property type="entry name" value="Prot_kinase_dom"/>
</dbReference>
<dbReference type="Gene3D" id="1.10.510.10">
    <property type="entry name" value="Transferase(Phosphotransferase) domain 1"/>
    <property type="match status" value="1"/>
</dbReference>
<sequence length="567" mass="64171">MSTVFSSNEYLDTETLINEKRRRRRRKKGMPIDDIRNEKHWKKLLQAQEPNASVVKYRCLCGKYYSRCNNERTLRALSGQKVSSSVSDSFLSSIFRRFYTWVNPNQRHRIGSLTSSHTSDDSDAYSSDDFGCKGFYSDSGLDIKRRCIHYKHSQSSSGDGSIYSNVLGSEKTFSLLSSDSEYSLTSSLDTLEATGVPLIVVTNCNDSNHDTFANEWTIEERRSQSFSDAAYLCNSQIVRNMGIFENPEAPNGIEMDVDTVFIQDIDEDPLTCDFMIPYDEISLGECLRTGQACALYKGQWHGEVLIHYFGTLEKEENEHFMSDVRTMCRIRHENIALFVGACAEPSRMLIVTSVNHGKSLHESIHVLSEHIDCNSRIIILRQIANAMGYLHAKDIIIKNLTSRNVLLCPSVKLSFLDCGMVEKKHGRTEFAVIPRGGLAYLAPELLRSCFVDPPNLVKRYTCDRATDIFSYGTISFEVLSGHFPCQYCCPEGVIWQVCNGKRQSMASLKVGRELKSLIQCCWNQIPESRPSFTDIGHLLNEKVQLRKSQSLSEPQGINRLGLDETTA</sequence>
<dbReference type="AlphaFoldDB" id="A0ABD3VXM0"/>